<dbReference type="GO" id="GO:0005524">
    <property type="term" value="F:ATP binding"/>
    <property type="evidence" value="ECO:0007669"/>
    <property type="project" value="UniProtKB-KW"/>
</dbReference>
<keyword evidence="14" id="KW-1185">Reference proteome</keyword>
<dbReference type="GO" id="GO:0004639">
    <property type="term" value="F:phosphoribosylaminoimidazolesuccinocarboxamide synthase activity"/>
    <property type="evidence" value="ECO:0007669"/>
    <property type="project" value="UniProtKB-UniRule"/>
</dbReference>
<dbReference type="InterPro" id="IPR033934">
    <property type="entry name" value="SAICAR_synt_PurC"/>
</dbReference>
<dbReference type="InterPro" id="IPR050089">
    <property type="entry name" value="SAICAR_synthetase"/>
</dbReference>
<gene>
    <name evidence="11" type="primary">purC</name>
    <name evidence="13" type="ORF">BCR21_02660</name>
</gene>
<dbReference type="Gene3D" id="3.30.200.20">
    <property type="entry name" value="Phosphorylase Kinase, domain 1"/>
    <property type="match status" value="1"/>
</dbReference>
<protein>
    <recommendedName>
        <fullName evidence="4 11">Phosphoribosylaminoimidazole-succinocarboxamide synthase</fullName>
        <ecNumber evidence="3 11">6.3.2.6</ecNumber>
    </recommendedName>
    <alternativeName>
        <fullName evidence="9 11">SAICAR synthetase</fullName>
    </alternativeName>
</protein>
<evidence type="ECO:0000256" key="10">
    <source>
        <dbReference type="ARBA" id="ARBA00048475"/>
    </source>
</evidence>
<dbReference type="PROSITE" id="PS01057">
    <property type="entry name" value="SAICAR_SYNTHETASE_1"/>
    <property type="match status" value="1"/>
</dbReference>
<dbReference type="InterPro" id="IPR018236">
    <property type="entry name" value="SAICAR_synthetase_CS"/>
</dbReference>
<comment type="similarity">
    <text evidence="2 11">Belongs to the SAICAR synthetase family.</text>
</comment>
<evidence type="ECO:0000256" key="4">
    <source>
        <dbReference type="ARBA" id="ARBA00016460"/>
    </source>
</evidence>
<keyword evidence="8 11" id="KW-0067">ATP-binding</keyword>
<dbReference type="Proteomes" id="UP000094068">
    <property type="component" value="Unassembled WGS sequence"/>
</dbReference>
<dbReference type="InterPro" id="IPR028923">
    <property type="entry name" value="SAICAR_synt/ADE2_N"/>
</dbReference>
<dbReference type="HAMAP" id="MF_00137">
    <property type="entry name" value="SAICAR_synth"/>
    <property type="match status" value="1"/>
</dbReference>
<comment type="pathway">
    <text evidence="1 11">Purine metabolism; IMP biosynthesis via de novo pathway; 5-amino-1-(5-phospho-D-ribosyl)imidazole-4-carboxamide from 5-amino-1-(5-phospho-D-ribosyl)imidazole-4-carboxylate: step 1/2.</text>
</comment>
<proteinExistence type="inferred from homology"/>
<name>A0A1E5GMM0_9ENTE</name>
<dbReference type="RefSeq" id="WP_069644965.1">
    <property type="nucleotide sequence ID" value="NZ_MIJZ01000001.1"/>
</dbReference>
<evidence type="ECO:0000256" key="6">
    <source>
        <dbReference type="ARBA" id="ARBA00022741"/>
    </source>
</evidence>
<evidence type="ECO:0000256" key="8">
    <source>
        <dbReference type="ARBA" id="ARBA00022840"/>
    </source>
</evidence>
<feature type="domain" description="SAICAR synthetase/ADE2 N-terminal" evidence="12">
    <location>
        <begin position="12"/>
        <end position="238"/>
    </location>
</feature>
<comment type="catalytic activity">
    <reaction evidence="10 11">
        <text>5-amino-1-(5-phospho-D-ribosyl)imidazole-4-carboxylate + L-aspartate + ATP = (2S)-2-[5-amino-1-(5-phospho-beta-D-ribosyl)imidazole-4-carboxamido]succinate + ADP + phosphate + 2 H(+)</text>
        <dbReference type="Rhea" id="RHEA:22628"/>
        <dbReference type="ChEBI" id="CHEBI:15378"/>
        <dbReference type="ChEBI" id="CHEBI:29991"/>
        <dbReference type="ChEBI" id="CHEBI:30616"/>
        <dbReference type="ChEBI" id="CHEBI:43474"/>
        <dbReference type="ChEBI" id="CHEBI:58443"/>
        <dbReference type="ChEBI" id="CHEBI:77657"/>
        <dbReference type="ChEBI" id="CHEBI:456216"/>
        <dbReference type="EC" id="6.3.2.6"/>
    </reaction>
</comment>
<keyword evidence="5 11" id="KW-0436">Ligase</keyword>
<evidence type="ECO:0000256" key="9">
    <source>
        <dbReference type="ARBA" id="ARBA00030409"/>
    </source>
</evidence>
<dbReference type="EMBL" id="MIJZ01000001">
    <property type="protein sequence ID" value="OEG13911.1"/>
    <property type="molecule type" value="Genomic_DNA"/>
</dbReference>
<evidence type="ECO:0000256" key="3">
    <source>
        <dbReference type="ARBA" id="ARBA00012217"/>
    </source>
</evidence>
<reference evidence="14" key="1">
    <citation type="submission" date="2016-09" db="EMBL/GenBank/DDBJ databases">
        <authorList>
            <person name="Gulvik C.A."/>
        </authorList>
    </citation>
    <scope>NUCLEOTIDE SEQUENCE [LARGE SCALE GENOMIC DNA]</scope>
    <source>
        <strain evidence="14">DSM 23328</strain>
    </source>
</reference>
<evidence type="ECO:0000259" key="12">
    <source>
        <dbReference type="Pfam" id="PF01259"/>
    </source>
</evidence>
<dbReference type="GO" id="GO:0006189">
    <property type="term" value="P:'de novo' IMP biosynthetic process"/>
    <property type="evidence" value="ECO:0007669"/>
    <property type="project" value="UniProtKB-UniRule"/>
</dbReference>
<dbReference type="Pfam" id="PF01259">
    <property type="entry name" value="SAICAR_synt"/>
    <property type="match status" value="1"/>
</dbReference>
<evidence type="ECO:0000256" key="2">
    <source>
        <dbReference type="ARBA" id="ARBA00010190"/>
    </source>
</evidence>
<evidence type="ECO:0000313" key="13">
    <source>
        <dbReference type="EMBL" id="OEG13911.1"/>
    </source>
</evidence>
<dbReference type="PANTHER" id="PTHR43599:SF3">
    <property type="entry name" value="SI:DKEY-6E2.2"/>
    <property type="match status" value="1"/>
</dbReference>
<dbReference type="PROSITE" id="PS01058">
    <property type="entry name" value="SAICAR_SYNTHETASE_2"/>
    <property type="match status" value="1"/>
</dbReference>
<evidence type="ECO:0000256" key="11">
    <source>
        <dbReference type="HAMAP-Rule" id="MF_00137"/>
    </source>
</evidence>
<dbReference type="SUPFAM" id="SSF56104">
    <property type="entry name" value="SAICAR synthase-like"/>
    <property type="match status" value="1"/>
</dbReference>
<dbReference type="EC" id="6.3.2.6" evidence="3 11"/>
<dbReference type="UniPathway" id="UPA00074">
    <property type="reaction ID" value="UER00131"/>
</dbReference>
<accession>A0A1E5GMM0</accession>
<keyword evidence="7 11" id="KW-0658">Purine biosynthesis</keyword>
<comment type="caution">
    <text evidence="13">The sequence shown here is derived from an EMBL/GenBank/DDBJ whole genome shotgun (WGS) entry which is preliminary data.</text>
</comment>
<dbReference type="InterPro" id="IPR001636">
    <property type="entry name" value="SAICAR_synth"/>
</dbReference>
<dbReference type="STRING" id="903984.BCR21_02660"/>
<evidence type="ECO:0000256" key="5">
    <source>
        <dbReference type="ARBA" id="ARBA00022598"/>
    </source>
</evidence>
<dbReference type="CDD" id="cd01415">
    <property type="entry name" value="SAICAR_synt_PurC"/>
    <property type="match status" value="1"/>
</dbReference>
<evidence type="ECO:0000256" key="1">
    <source>
        <dbReference type="ARBA" id="ARBA00004672"/>
    </source>
</evidence>
<dbReference type="Gene3D" id="3.30.470.20">
    <property type="entry name" value="ATP-grasp fold, B domain"/>
    <property type="match status" value="1"/>
</dbReference>
<dbReference type="AlphaFoldDB" id="A0A1E5GMM0"/>
<organism evidence="13 14">
    <name type="scientific">Enterococcus ureasiticus</name>
    <dbReference type="NCBI Taxonomy" id="903984"/>
    <lineage>
        <taxon>Bacteria</taxon>
        <taxon>Bacillati</taxon>
        <taxon>Bacillota</taxon>
        <taxon>Bacilli</taxon>
        <taxon>Lactobacillales</taxon>
        <taxon>Enterococcaceae</taxon>
        <taxon>Enterococcus</taxon>
    </lineage>
</organism>
<evidence type="ECO:0000313" key="14">
    <source>
        <dbReference type="Proteomes" id="UP000094068"/>
    </source>
</evidence>
<dbReference type="GO" id="GO:0009236">
    <property type="term" value="P:cobalamin biosynthetic process"/>
    <property type="evidence" value="ECO:0007669"/>
    <property type="project" value="InterPro"/>
</dbReference>
<sequence length="244" mass="28459">MDVSWLVRDSILLYEGKAKKLFETDDPQIIRVKYLDQATALNGVRKDIVLGKALLNNQITALVFEQFKLKGIQSHFVEKISKHEQLVERLEMIPLEVVVRNVSAGSFAKRLAISEGQTLEFPVLEFYYKDDTLDDPIINDDHVKILKIATEQEITTIKHEAYKINQTLIELFKKIDIRLIDFKIEFGRRKDGTILLADEITPDTCRLWDEKTNDHLDKDVYRRNIGDIVPVYQEVLDRLEQRFN</sequence>
<evidence type="ECO:0000256" key="7">
    <source>
        <dbReference type="ARBA" id="ARBA00022755"/>
    </source>
</evidence>
<keyword evidence="6 11" id="KW-0547">Nucleotide-binding</keyword>
<dbReference type="PANTHER" id="PTHR43599">
    <property type="entry name" value="MULTIFUNCTIONAL PROTEIN ADE2"/>
    <property type="match status" value="1"/>
</dbReference>
<dbReference type="FunFam" id="3.30.470.20:FF:000006">
    <property type="entry name" value="Phosphoribosylaminoimidazole-succinocarboxamide synthase"/>
    <property type="match status" value="1"/>
</dbReference>
<dbReference type="NCBIfam" id="TIGR00081">
    <property type="entry name" value="purC"/>
    <property type="match status" value="1"/>
</dbReference>
<dbReference type="OrthoDB" id="9801549at2"/>